<dbReference type="SMART" id="SM00360">
    <property type="entry name" value="RRM"/>
    <property type="match status" value="1"/>
</dbReference>
<accession>A0A9J6CT00</accession>
<dbReference type="InterPro" id="IPR000504">
    <property type="entry name" value="RRM_dom"/>
</dbReference>
<dbReference type="Proteomes" id="UP001107558">
    <property type="component" value="Chromosome 1"/>
</dbReference>
<evidence type="ECO:0000313" key="6">
    <source>
        <dbReference type="Proteomes" id="UP001107558"/>
    </source>
</evidence>
<proteinExistence type="predicted"/>
<feature type="compositionally biased region" description="Basic and acidic residues" evidence="3">
    <location>
        <begin position="249"/>
        <end position="262"/>
    </location>
</feature>
<protein>
    <recommendedName>
        <fullName evidence="4">RRM domain-containing protein</fullName>
    </recommendedName>
</protein>
<dbReference type="SUPFAM" id="SSF54928">
    <property type="entry name" value="RNA-binding domain, RBD"/>
    <property type="match status" value="1"/>
</dbReference>
<reference evidence="5" key="1">
    <citation type="submission" date="2021-03" db="EMBL/GenBank/DDBJ databases">
        <title>Chromosome level genome of the anhydrobiotic midge Polypedilum vanderplanki.</title>
        <authorList>
            <person name="Yoshida Y."/>
            <person name="Kikawada T."/>
            <person name="Gusev O."/>
        </authorList>
    </citation>
    <scope>NUCLEOTIDE SEQUENCE</scope>
    <source>
        <strain evidence="5">NIAS01</strain>
        <tissue evidence="5">Whole body or cell culture</tissue>
    </source>
</reference>
<evidence type="ECO:0000259" key="4">
    <source>
        <dbReference type="PROSITE" id="PS50102"/>
    </source>
</evidence>
<evidence type="ECO:0000256" key="1">
    <source>
        <dbReference type="ARBA" id="ARBA00022884"/>
    </source>
</evidence>
<evidence type="ECO:0000313" key="5">
    <source>
        <dbReference type="EMBL" id="KAG5684814.1"/>
    </source>
</evidence>
<dbReference type="GO" id="GO:0006406">
    <property type="term" value="P:mRNA export from nucleus"/>
    <property type="evidence" value="ECO:0007669"/>
    <property type="project" value="TreeGrafter"/>
</dbReference>
<dbReference type="PANTHER" id="PTHR19965:SF82">
    <property type="entry name" value="THO COMPLEX SUBUNIT 4"/>
    <property type="match status" value="1"/>
</dbReference>
<dbReference type="GO" id="GO:0003729">
    <property type="term" value="F:mRNA binding"/>
    <property type="evidence" value="ECO:0007669"/>
    <property type="project" value="TreeGrafter"/>
</dbReference>
<dbReference type="OrthoDB" id="346839at2759"/>
<evidence type="ECO:0000256" key="2">
    <source>
        <dbReference type="PROSITE-ProRule" id="PRU00176"/>
    </source>
</evidence>
<dbReference type="InterPro" id="IPR012677">
    <property type="entry name" value="Nucleotide-bd_a/b_plait_sf"/>
</dbReference>
<evidence type="ECO:0000256" key="3">
    <source>
        <dbReference type="SAM" id="MobiDB-lite"/>
    </source>
</evidence>
<dbReference type="PROSITE" id="PS50102">
    <property type="entry name" value="RRM"/>
    <property type="match status" value="1"/>
</dbReference>
<dbReference type="EMBL" id="JADBJN010000001">
    <property type="protein sequence ID" value="KAG5684814.1"/>
    <property type="molecule type" value="Genomic_DNA"/>
</dbReference>
<organism evidence="5 6">
    <name type="scientific">Polypedilum vanderplanki</name>
    <name type="common">Sleeping chironomid midge</name>
    <dbReference type="NCBI Taxonomy" id="319348"/>
    <lineage>
        <taxon>Eukaryota</taxon>
        <taxon>Metazoa</taxon>
        <taxon>Ecdysozoa</taxon>
        <taxon>Arthropoda</taxon>
        <taxon>Hexapoda</taxon>
        <taxon>Insecta</taxon>
        <taxon>Pterygota</taxon>
        <taxon>Neoptera</taxon>
        <taxon>Endopterygota</taxon>
        <taxon>Diptera</taxon>
        <taxon>Nematocera</taxon>
        <taxon>Chironomoidea</taxon>
        <taxon>Chironomidae</taxon>
        <taxon>Chironominae</taxon>
        <taxon>Polypedilum</taxon>
        <taxon>Polypedilum</taxon>
    </lineage>
</organism>
<dbReference type="AlphaFoldDB" id="A0A9J6CT00"/>
<name>A0A9J6CT00_POLVA</name>
<dbReference type="InterPro" id="IPR035979">
    <property type="entry name" value="RBD_domain_sf"/>
</dbReference>
<feature type="domain" description="RRM" evidence="4">
    <location>
        <begin position="296"/>
        <end position="367"/>
    </location>
</feature>
<dbReference type="InterPro" id="IPR051229">
    <property type="entry name" value="ALYREF_mRNA_export"/>
</dbReference>
<comment type="caution">
    <text evidence="5">The sequence shown here is derived from an EMBL/GenBank/DDBJ whole genome shotgun (WGS) entry which is preliminary data.</text>
</comment>
<dbReference type="Pfam" id="PF00076">
    <property type="entry name" value="RRM_1"/>
    <property type="match status" value="1"/>
</dbReference>
<dbReference type="Gene3D" id="3.30.70.330">
    <property type="match status" value="1"/>
</dbReference>
<sequence length="378" mass="42567">MDSMSLSLDDIIKKNKLKRSNKGGVNVKKTGAFKKAPNKKIGKVIQKKNIPQKKKIDARMKLIKNNRQKIIDAREVIAEHTRSNIRDARQLLSKKKKLDLPKSRPAKIQRNRSGINALTVQNDLMDEDEDDLDFDDLKAFKAQPITSIRRTVKNDVFRSSSPLRNMPRLPVFSINNINNREPTPPLDPFDCYVVPTRRPLPPLPPAPSRIERSFHANKMSAHMDAYIKPSLTSSSSQKSILRPSTVRSGGEHDDRFESDRYLGSETRGSGSRYTNESAGIFAKIVDYKSPPKTKGYRIIISNLVPSVSESDVEELFSEIGELVSAKLIKAGTAEVIFRNAGDDERAHDVYHNRLIDGQPMKITLTGGVTRSAQYSYRN</sequence>
<keyword evidence="1 2" id="KW-0694">RNA-binding</keyword>
<dbReference type="PANTHER" id="PTHR19965">
    <property type="entry name" value="RNA AND EXPORT FACTOR BINDING PROTEIN"/>
    <property type="match status" value="1"/>
</dbReference>
<keyword evidence="6" id="KW-1185">Reference proteome</keyword>
<feature type="region of interest" description="Disordered" evidence="3">
    <location>
        <begin position="234"/>
        <end position="272"/>
    </location>
</feature>
<gene>
    <name evidence="5" type="ORF">PVAND_014027</name>
</gene>
<dbReference type="GO" id="GO:0005634">
    <property type="term" value="C:nucleus"/>
    <property type="evidence" value="ECO:0007669"/>
    <property type="project" value="TreeGrafter"/>
</dbReference>